<evidence type="ECO:0000313" key="3">
    <source>
        <dbReference type="EMBL" id="UZJ25688.1"/>
    </source>
</evidence>
<name>A0ABY6P3I7_9NOCA</name>
<organism evidence="3 4">
    <name type="scientific">Rhodococcus antarcticus</name>
    <dbReference type="NCBI Taxonomy" id="2987751"/>
    <lineage>
        <taxon>Bacteria</taxon>
        <taxon>Bacillati</taxon>
        <taxon>Actinomycetota</taxon>
        <taxon>Actinomycetes</taxon>
        <taxon>Mycobacteriales</taxon>
        <taxon>Nocardiaceae</taxon>
        <taxon>Rhodococcus</taxon>
    </lineage>
</organism>
<feature type="transmembrane region" description="Helical" evidence="1">
    <location>
        <begin position="94"/>
        <end position="112"/>
    </location>
</feature>
<keyword evidence="1" id="KW-0812">Transmembrane</keyword>
<gene>
    <name evidence="3" type="ORF">RHODO2019_04345</name>
</gene>
<evidence type="ECO:0000256" key="1">
    <source>
        <dbReference type="SAM" id="Phobius"/>
    </source>
</evidence>
<sequence length="173" mass="16785">MRRPDRLALLGVALLLAGAVLAGVTALATNDHTGVPQPQATGPVLVPSAELGAPSSRRYAEGPAGAVAPLALLQANQRDSAYGSSLFLAQDVPAAPPGAPQSLGVAALVLALGTVLRRFAGGLVAAGAGVLGATTLVVGLSGGGVAPLVAACVLVVAGGLLVRRHDAGAGWRA</sequence>
<keyword evidence="2" id="KW-0732">Signal</keyword>
<dbReference type="EMBL" id="CP110615">
    <property type="protein sequence ID" value="UZJ25688.1"/>
    <property type="molecule type" value="Genomic_DNA"/>
</dbReference>
<feature type="chain" id="PRO_5046289565" evidence="2">
    <location>
        <begin position="23"/>
        <end position="173"/>
    </location>
</feature>
<keyword evidence="1" id="KW-1133">Transmembrane helix</keyword>
<proteinExistence type="predicted"/>
<accession>A0ABY6P3I7</accession>
<dbReference type="RefSeq" id="WP_265383792.1">
    <property type="nucleotide sequence ID" value="NZ_CP110615.1"/>
</dbReference>
<protein>
    <submittedName>
        <fullName evidence="3">Uncharacterized protein</fullName>
    </submittedName>
</protein>
<evidence type="ECO:0000256" key="2">
    <source>
        <dbReference type="SAM" id="SignalP"/>
    </source>
</evidence>
<dbReference type="Proteomes" id="UP001164965">
    <property type="component" value="Chromosome"/>
</dbReference>
<reference evidence="3" key="1">
    <citation type="submission" date="2022-10" db="EMBL/GenBank/DDBJ databases">
        <title>Rhodococcus sp.75.</title>
        <authorList>
            <person name="Sun M."/>
        </authorList>
    </citation>
    <scope>NUCLEOTIDE SEQUENCE</scope>
    <source>
        <strain evidence="3">75</strain>
    </source>
</reference>
<keyword evidence="4" id="KW-1185">Reference proteome</keyword>
<feature type="transmembrane region" description="Helical" evidence="1">
    <location>
        <begin position="144"/>
        <end position="162"/>
    </location>
</feature>
<feature type="transmembrane region" description="Helical" evidence="1">
    <location>
        <begin position="119"/>
        <end position="138"/>
    </location>
</feature>
<evidence type="ECO:0000313" key="4">
    <source>
        <dbReference type="Proteomes" id="UP001164965"/>
    </source>
</evidence>
<feature type="signal peptide" evidence="2">
    <location>
        <begin position="1"/>
        <end position="22"/>
    </location>
</feature>
<keyword evidence="1" id="KW-0472">Membrane</keyword>